<keyword evidence="3" id="KW-0472">Membrane</keyword>
<evidence type="ECO:0000313" key="4">
    <source>
        <dbReference type="EMBL" id="UNI24993.1"/>
    </source>
</evidence>
<dbReference type="KEGG" id="ptkz:JDV02_010704"/>
<dbReference type="AlphaFoldDB" id="A0A9Q8VGU4"/>
<dbReference type="EMBL" id="CP086367">
    <property type="protein sequence ID" value="UNI24993.1"/>
    <property type="molecule type" value="Genomic_DNA"/>
</dbReference>
<protein>
    <submittedName>
        <fullName evidence="4">Uncharacterized protein</fullName>
    </submittedName>
</protein>
<name>A0A9Q8VGU4_9HYPO</name>
<dbReference type="OrthoDB" id="3687641at2759"/>
<dbReference type="GO" id="GO:0043386">
    <property type="term" value="P:mycotoxin biosynthetic process"/>
    <property type="evidence" value="ECO:0007669"/>
    <property type="project" value="InterPro"/>
</dbReference>
<keyword evidence="3" id="KW-1133">Transmembrane helix</keyword>
<reference evidence="4" key="1">
    <citation type="submission" date="2021-11" db="EMBL/GenBank/DDBJ databases">
        <title>Purpureocillium_takamizusanense_genome.</title>
        <authorList>
            <person name="Nguyen N.-H."/>
        </authorList>
    </citation>
    <scope>NUCLEOTIDE SEQUENCE</scope>
    <source>
        <strain evidence="4">PT3</strain>
    </source>
</reference>
<feature type="transmembrane region" description="Helical" evidence="3">
    <location>
        <begin position="48"/>
        <end position="68"/>
    </location>
</feature>
<comment type="similarity">
    <text evidence="1">Belongs to the ustYa family.</text>
</comment>
<feature type="compositionally biased region" description="Acidic residues" evidence="2">
    <location>
        <begin position="1"/>
        <end position="17"/>
    </location>
</feature>
<keyword evidence="5" id="KW-1185">Reference proteome</keyword>
<evidence type="ECO:0000313" key="5">
    <source>
        <dbReference type="Proteomes" id="UP000829364"/>
    </source>
</evidence>
<evidence type="ECO:0000256" key="2">
    <source>
        <dbReference type="SAM" id="MobiDB-lite"/>
    </source>
</evidence>
<accession>A0A9Q8VGU4</accession>
<feature type="region of interest" description="Disordered" evidence="2">
    <location>
        <begin position="1"/>
        <end position="26"/>
    </location>
</feature>
<gene>
    <name evidence="4" type="ORF">JDV02_010704</name>
</gene>
<evidence type="ECO:0000256" key="3">
    <source>
        <dbReference type="SAM" id="Phobius"/>
    </source>
</evidence>
<evidence type="ECO:0000256" key="1">
    <source>
        <dbReference type="ARBA" id="ARBA00035112"/>
    </source>
</evidence>
<keyword evidence="3" id="KW-0812">Transmembrane</keyword>
<dbReference type="GeneID" id="72072647"/>
<proteinExistence type="inferred from homology"/>
<sequence length="122" mass="13755">MSDTEDEQVLLDDNSSDSEERGDLRASLGSVKTYKERLSLTKKSCPELVLLNTVILLANIAVLTYLMAKVLPQKELIYSPLHSVISYQIQDFVTDEDHLWTGPPNPETDSNWHNLLLGKLKV</sequence>
<dbReference type="InterPro" id="IPR021765">
    <property type="entry name" value="UstYa-like"/>
</dbReference>
<dbReference type="Pfam" id="PF11807">
    <property type="entry name" value="UstYa"/>
    <property type="match status" value="1"/>
</dbReference>
<dbReference type="RefSeq" id="XP_047848474.1">
    <property type="nucleotide sequence ID" value="XM_047992460.1"/>
</dbReference>
<organism evidence="4 5">
    <name type="scientific">Purpureocillium takamizusanense</name>
    <dbReference type="NCBI Taxonomy" id="2060973"/>
    <lineage>
        <taxon>Eukaryota</taxon>
        <taxon>Fungi</taxon>
        <taxon>Dikarya</taxon>
        <taxon>Ascomycota</taxon>
        <taxon>Pezizomycotina</taxon>
        <taxon>Sordariomycetes</taxon>
        <taxon>Hypocreomycetidae</taxon>
        <taxon>Hypocreales</taxon>
        <taxon>Ophiocordycipitaceae</taxon>
        <taxon>Purpureocillium</taxon>
    </lineage>
</organism>
<dbReference type="Proteomes" id="UP000829364">
    <property type="component" value="Chromosome 14"/>
</dbReference>